<dbReference type="Proteomes" id="UP000009071">
    <property type="component" value="Chromosome"/>
</dbReference>
<dbReference type="AlphaFoldDB" id="C4XQ49"/>
<organism evidence="2 3">
    <name type="scientific">Solidesulfovibrio magneticus (strain ATCC 700980 / DSM 13731 / RS-1)</name>
    <name type="common">Desulfovibrio magneticus</name>
    <dbReference type="NCBI Taxonomy" id="573370"/>
    <lineage>
        <taxon>Bacteria</taxon>
        <taxon>Pseudomonadati</taxon>
        <taxon>Thermodesulfobacteriota</taxon>
        <taxon>Desulfovibrionia</taxon>
        <taxon>Desulfovibrionales</taxon>
        <taxon>Desulfovibrionaceae</taxon>
        <taxon>Solidesulfovibrio</taxon>
    </lineage>
</organism>
<dbReference type="KEGG" id="dma:DMR_42570"/>
<sequence length="162" mass="17077">MAARRGLRRCPEFGGQRGARKKAGKRGAPAGGAPWPSGVVPGTSATLVFGGLPRRYAPETATESGTRRYDAGRGMAGGGSWAVPVATAQRRLETGKSAAVADRMPNLPRECRKAMWRKPMKGVFIRRLLVPPPAGGVVAGQGLARARRGGGRKRYRKAKSGS</sequence>
<dbReference type="EMBL" id="AP010904">
    <property type="protein sequence ID" value="BAH77748.1"/>
    <property type="molecule type" value="Genomic_DNA"/>
</dbReference>
<protein>
    <submittedName>
        <fullName evidence="2">Uncharacterized protein</fullName>
    </submittedName>
</protein>
<feature type="region of interest" description="Disordered" evidence="1">
    <location>
        <begin position="57"/>
        <end position="78"/>
    </location>
</feature>
<keyword evidence="3" id="KW-1185">Reference proteome</keyword>
<feature type="compositionally biased region" description="Basic residues" evidence="1">
    <location>
        <begin position="145"/>
        <end position="162"/>
    </location>
</feature>
<evidence type="ECO:0000313" key="2">
    <source>
        <dbReference type="EMBL" id="BAH77748.1"/>
    </source>
</evidence>
<evidence type="ECO:0000313" key="3">
    <source>
        <dbReference type="Proteomes" id="UP000009071"/>
    </source>
</evidence>
<proteinExistence type="predicted"/>
<reference evidence="2 3" key="1">
    <citation type="journal article" date="2009" name="Genome Res.">
        <title>Whole genome sequence of Desulfovibrio magneticus strain RS-1 revealed common gene clusters in magnetotactic bacteria.</title>
        <authorList>
            <person name="Nakazawa H."/>
            <person name="Arakaki A."/>
            <person name="Narita-Yamada S."/>
            <person name="Yashiro I."/>
            <person name="Jinno K."/>
            <person name="Aoki N."/>
            <person name="Tsuruyama A."/>
            <person name="Okamura Y."/>
            <person name="Tanikawa S."/>
            <person name="Fujita N."/>
            <person name="Takeyama H."/>
            <person name="Matsunaga T."/>
        </authorList>
    </citation>
    <scope>NUCLEOTIDE SEQUENCE [LARGE SCALE GENOMIC DNA]</scope>
    <source>
        <strain evidence="3">ATCC 700980 / DSM 13731 / RS-1</strain>
    </source>
</reference>
<feature type="region of interest" description="Disordered" evidence="1">
    <location>
        <begin position="142"/>
        <end position="162"/>
    </location>
</feature>
<dbReference type="HOGENOM" id="CLU_1632737_0_0_7"/>
<dbReference type="STRING" id="573370.DMR_42570"/>
<evidence type="ECO:0000256" key="1">
    <source>
        <dbReference type="SAM" id="MobiDB-lite"/>
    </source>
</evidence>
<name>C4XQ49_SOLM1</name>
<feature type="region of interest" description="Disordered" evidence="1">
    <location>
        <begin position="1"/>
        <end position="39"/>
    </location>
</feature>
<feature type="compositionally biased region" description="Low complexity" evidence="1">
    <location>
        <begin position="26"/>
        <end position="38"/>
    </location>
</feature>
<accession>C4XQ49</accession>
<gene>
    <name evidence="2" type="ordered locus">DMR_42570</name>
</gene>